<keyword evidence="4 8" id="KW-0812">Transmembrane</keyword>
<dbReference type="NCBIfam" id="NF006541">
    <property type="entry name" value="PRK09038.1"/>
    <property type="match status" value="1"/>
</dbReference>
<dbReference type="AlphaFoldDB" id="A0A2Z6GE85"/>
<keyword evidence="3" id="KW-1003">Cell membrane</keyword>
<comment type="subcellular location">
    <subcellularLocation>
        <location evidence="1">Cell membrane</location>
        <topology evidence="1">Single-pass membrane protein</topology>
    </subcellularLocation>
</comment>
<dbReference type="Proteomes" id="UP000033070">
    <property type="component" value="Chromosome"/>
</dbReference>
<evidence type="ECO:0000313" key="10">
    <source>
        <dbReference type="EMBL" id="BBE51495.1"/>
    </source>
</evidence>
<evidence type="ECO:0000256" key="4">
    <source>
        <dbReference type="ARBA" id="ARBA00022692"/>
    </source>
</evidence>
<dbReference type="InterPro" id="IPR006665">
    <property type="entry name" value="OmpA-like"/>
</dbReference>
<evidence type="ECO:0000256" key="2">
    <source>
        <dbReference type="ARBA" id="ARBA00008914"/>
    </source>
</evidence>
<organism evidence="10 11">
    <name type="scientific">Ferriphaselus amnicola</name>
    <dbReference type="NCBI Taxonomy" id="1188319"/>
    <lineage>
        <taxon>Bacteria</taxon>
        <taxon>Pseudomonadati</taxon>
        <taxon>Pseudomonadota</taxon>
        <taxon>Betaproteobacteria</taxon>
        <taxon>Nitrosomonadales</taxon>
        <taxon>Gallionellaceae</taxon>
        <taxon>Ferriphaselus</taxon>
    </lineage>
</organism>
<dbReference type="InterPro" id="IPR036737">
    <property type="entry name" value="OmpA-like_sf"/>
</dbReference>
<evidence type="ECO:0000256" key="8">
    <source>
        <dbReference type="SAM" id="Phobius"/>
    </source>
</evidence>
<keyword evidence="5 8" id="KW-1133">Transmembrane helix</keyword>
<protein>
    <submittedName>
        <fullName evidence="10">Motility protein B</fullName>
    </submittedName>
</protein>
<evidence type="ECO:0000256" key="5">
    <source>
        <dbReference type="ARBA" id="ARBA00022989"/>
    </source>
</evidence>
<dbReference type="PANTHER" id="PTHR30329:SF20">
    <property type="entry name" value="EXPORTED PROTEIN"/>
    <property type="match status" value="1"/>
</dbReference>
<keyword evidence="11" id="KW-1185">Reference proteome</keyword>
<evidence type="ECO:0000256" key="7">
    <source>
        <dbReference type="PROSITE-ProRule" id="PRU00473"/>
    </source>
</evidence>
<dbReference type="KEGG" id="fam:OYT1_ch1969"/>
<dbReference type="CDD" id="cd07185">
    <property type="entry name" value="OmpA_C-like"/>
    <property type="match status" value="1"/>
</dbReference>
<dbReference type="Pfam" id="PF00691">
    <property type="entry name" value="OmpA"/>
    <property type="match status" value="1"/>
</dbReference>
<dbReference type="InterPro" id="IPR050330">
    <property type="entry name" value="Bact_OuterMem_StrucFunc"/>
</dbReference>
<dbReference type="Gene3D" id="3.30.1330.60">
    <property type="entry name" value="OmpA-like domain"/>
    <property type="match status" value="1"/>
</dbReference>
<gene>
    <name evidence="10" type="ORF">OYT1_ch1969</name>
</gene>
<evidence type="ECO:0000259" key="9">
    <source>
        <dbReference type="PROSITE" id="PS51123"/>
    </source>
</evidence>
<dbReference type="EMBL" id="AP018738">
    <property type="protein sequence ID" value="BBE51495.1"/>
    <property type="molecule type" value="Genomic_DNA"/>
</dbReference>
<feature type="transmembrane region" description="Helical" evidence="8">
    <location>
        <begin position="21"/>
        <end position="38"/>
    </location>
</feature>
<evidence type="ECO:0000256" key="3">
    <source>
        <dbReference type="ARBA" id="ARBA00022475"/>
    </source>
</evidence>
<reference evidence="10 11" key="1">
    <citation type="submission" date="2018-06" db="EMBL/GenBank/DDBJ databases">
        <title>OYT1 Genome Sequencing.</title>
        <authorList>
            <person name="Kato S."/>
            <person name="Itoh T."/>
            <person name="Ohkuma M."/>
        </authorList>
    </citation>
    <scope>NUCLEOTIDE SEQUENCE [LARGE SCALE GENOMIC DNA]</scope>
    <source>
        <strain evidence="10 11">OYT1</strain>
    </source>
</reference>
<evidence type="ECO:0000256" key="6">
    <source>
        <dbReference type="ARBA" id="ARBA00023136"/>
    </source>
</evidence>
<dbReference type="RefSeq" id="WP_062626158.1">
    <property type="nucleotide sequence ID" value="NZ_AP018738.1"/>
</dbReference>
<dbReference type="InterPro" id="IPR025713">
    <property type="entry name" value="MotB-like_N_dom"/>
</dbReference>
<feature type="domain" description="OmpA-like" evidence="9">
    <location>
        <begin position="126"/>
        <end position="245"/>
    </location>
</feature>
<comment type="similarity">
    <text evidence="2">Belongs to the MotB family.</text>
</comment>
<keyword evidence="6 7" id="KW-0472">Membrane</keyword>
<dbReference type="GO" id="GO:0005886">
    <property type="term" value="C:plasma membrane"/>
    <property type="evidence" value="ECO:0007669"/>
    <property type="project" value="UniProtKB-SubCell"/>
</dbReference>
<evidence type="ECO:0000256" key="1">
    <source>
        <dbReference type="ARBA" id="ARBA00004162"/>
    </source>
</evidence>
<dbReference type="PANTHER" id="PTHR30329">
    <property type="entry name" value="STATOR ELEMENT OF FLAGELLAR MOTOR COMPLEX"/>
    <property type="match status" value="1"/>
</dbReference>
<proteinExistence type="inferred from homology"/>
<dbReference type="Pfam" id="PF13677">
    <property type="entry name" value="MotB_plug"/>
    <property type="match status" value="1"/>
</dbReference>
<dbReference type="PROSITE" id="PS51123">
    <property type="entry name" value="OMPA_2"/>
    <property type="match status" value="1"/>
</dbReference>
<evidence type="ECO:0000313" key="11">
    <source>
        <dbReference type="Proteomes" id="UP000033070"/>
    </source>
</evidence>
<dbReference type="OrthoDB" id="9815217at2"/>
<accession>A0A2Z6GE85</accession>
<dbReference type="SUPFAM" id="SSF103088">
    <property type="entry name" value="OmpA-like"/>
    <property type="match status" value="1"/>
</dbReference>
<sequence>MALRRRKRQDHENHERWLISYADFITLLFAFFVVMYGISSVNEGKFKVFSSSLSEAFNSNQSSASTVIALTQEELFLRSLADRRNAKMAEAQRKRDEFIKKVTGDLNRVMGALIKSGQVAVSQTNRGIELEINASVLFETGQAEIQAAAVGTLSEVAKLLVADDHSIEVNGHTDDIPIHTPLYPSNWELSSARASSVVRLFITQGVASKRLTAVGMADNQPLTLNATPEGRAKNRRIAISILAPQAERTGQVPVQ</sequence>
<name>A0A2Z6GE85_9PROT</name>
<dbReference type="STRING" id="1188319.OYT1_00959"/>